<evidence type="ECO:0000256" key="1">
    <source>
        <dbReference type="SAM" id="MobiDB-lite"/>
    </source>
</evidence>
<organism evidence="2 3">
    <name type="scientific">Rhodopirellula baltica WH47</name>
    <dbReference type="NCBI Taxonomy" id="991778"/>
    <lineage>
        <taxon>Bacteria</taxon>
        <taxon>Pseudomonadati</taxon>
        <taxon>Planctomycetota</taxon>
        <taxon>Planctomycetia</taxon>
        <taxon>Pirellulales</taxon>
        <taxon>Pirellulaceae</taxon>
        <taxon>Rhodopirellula</taxon>
    </lineage>
</organism>
<dbReference type="EMBL" id="AFAR01000117">
    <property type="protein sequence ID" value="EGF28015.1"/>
    <property type="molecule type" value="Genomic_DNA"/>
</dbReference>
<gene>
    <name evidence="2" type="ORF">RBWH47_01233</name>
</gene>
<feature type="region of interest" description="Disordered" evidence="1">
    <location>
        <begin position="113"/>
        <end position="133"/>
    </location>
</feature>
<proteinExistence type="predicted"/>
<comment type="caution">
    <text evidence="2">The sequence shown here is derived from an EMBL/GenBank/DDBJ whole genome shotgun (WGS) entry which is preliminary data.</text>
</comment>
<dbReference type="Proteomes" id="UP000006222">
    <property type="component" value="Unassembled WGS sequence"/>
</dbReference>
<sequence>MDALLVINYLNHISTPAGTVNNGEEEPDEKGEGEPDVDDDLTQKSDDESGQSLAPGGDNTIGPIAPRGFAQSSLRSQARDSVLTDLTKLIDSSTEDPFGVTTDQLIDVLSRVSDLGGDSHDSALKLLSDESDE</sequence>
<dbReference type="AlphaFoldDB" id="F2AQK5"/>
<evidence type="ECO:0000313" key="2">
    <source>
        <dbReference type="EMBL" id="EGF28015.1"/>
    </source>
</evidence>
<protein>
    <submittedName>
        <fullName evidence="2">Uncharacterized protein</fullName>
    </submittedName>
</protein>
<feature type="compositionally biased region" description="Acidic residues" evidence="1">
    <location>
        <begin position="23"/>
        <end position="40"/>
    </location>
</feature>
<reference evidence="2 3" key="1">
    <citation type="journal article" date="2013" name="Mar. Genomics">
        <title>Expression of sulfatases in Rhodopirellula baltica and the diversity of sulfatases in the genus Rhodopirellula.</title>
        <authorList>
            <person name="Wegner C.E."/>
            <person name="Richter-Heitmann T."/>
            <person name="Klindworth A."/>
            <person name="Klockow C."/>
            <person name="Richter M."/>
            <person name="Achstetter T."/>
            <person name="Glockner F.O."/>
            <person name="Harder J."/>
        </authorList>
    </citation>
    <scope>NUCLEOTIDE SEQUENCE [LARGE SCALE GENOMIC DNA]</scope>
    <source>
        <strain evidence="2 3">WH47</strain>
    </source>
</reference>
<name>F2AQK5_RHOBT</name>
<dbReference type="PATRIC" id="fig|991778.3.peg.2093"/>
<feature type="region of interest" description="Disordered" evidence="1">
    <location>
        <begin position="14"/>
        <end position="76"/>
    </location>
</feature>
<accession>F2AQK5</accession>
<evidence type="ECO:0000313" key="3">
    <source>
        <dbReference type="Proteomes" id="UP000006222"/>
    </source>
</evidence>